<dbReference type="InterPro" id="IPR008271">
    <property type="entry name" value="Ser/Thr_kinase_AS"/>
</dbReference>
<comment type="caution">
    <text evidence="10">The sequence shown here is derived from an EMBL/GenBank/DDBJ whole genome shotgun (WGS) entry which is preliminary data.</text>
</comment>
<evidence type="ECO:0000256" key="5">
    <source>
        <dbReference type="ARBA" id="ARBA00022840"/>
    </source>
</evidence>
<dbReference type="InterPro" id="IPR026870">
    <property type="entry name" value="Zinc_ribbon_dom"/>
</dbReference>
<keyword evidence="2" id="KW-0808">Transferase</keyword>
<sequence length="648" mass="71029">MPRCLNPRCQIDYPPGTLQCTNPFCQCLLPEALVAGRYRIETLIGMGGMGVVYRASDTFEMSQVALKVLSLKNSIMDPQTAIERFRREARYAHQLKHKNIVSVHNFGQDGPLLYLEMPLITGGTLKALLKPELPLPTQQALGYMDDMAAAIDTIHAHPQQIIHRDIKPSNLLISQDDGHLILADFGIARAMQQEKPLTQRGLSLGTEHYIAPEQDQGNAEPTSDIYSMGVVAYQIFTGLLPVQAVIKTHATEIPAPSKLNQALPPEVDACILRAMDLDPRKRYQSAGDFAAAVRAALATNTISSEPTIADLTLVSHSSNVITRTVMPENPCPQCGRENRSSSRFCRHCGHGLDETMPTLGAQCEASYESDRGRKAQENEDMLLLLQGLCVNVQPSPHPFAIFAIADGLLGPQGKPTLGHEASRLAVETVADTLVPLLADTTRSHSRGTPIHAPRTPGDTGATFSGQRQALPMSEKILEQWLADAVRQANRVVYHCNADYDATMATTLAVALLYRERLYVANVGDSRVYHFSQRQGLQCATHDHTIAANLVDAGLLRADEVRASAKRHQHYRTLGQNAMVTVDCSQRALEPGDLLILCTDGVWHMLPEKRIEDILRQHPRTEEIARLLVQEANNAGGEGNASAIVVHVL</sequence>
<dbReference type="SUPFAM" id="SSF56112">
    <property type="entry name" value="Protein kinase-like (PK-like)"/>
    <property type="match status" value="1"/>
</dbReference>
<dbReference type="CDD" id="cd00143">
    <property type="entry name" value="PP2Cc"/>
    <property type="match status" value="1"/>
</dbReference>
<keyword evidence="11" id="KW-1185">Reference proteome</keyword>
<dbReference type="SUPFAM" id="SSF81606">
    <property type="entry name" value="PP2C-like"/>
    <property type="match status" value="1"/>
</dbReference>
<dbReference type="Proteomes" id="UP000654345">
    <property type="component" value="Unassembled WGS sequence"/>
</dbReference>
<dbReference type="Gene3D" id="1.10.510.10">
    <property type="entry name" value="Transferase(Phosphotransferase) domain 1"/>
    <property type="match status" value="1"/>
</dbReference>
<evidence type="ECO:0000313" key="10">
    <source>
        <dbReference type="EMBL" id="GHO54841.1"/>
    </source>
</evidence>
<dbReference type="PROSITE" id="PS00108">
    <property type="entry name" value="PROTEIN_KINASE_ST"/>
    <property type="match status" value="1"/>
</dbReference>
<dbReference type="EC" id="2.7.11.1" evidence="1"/>
<dbReference type="PANTHER" id="PTHR43289:SF6">
    <property type="entry name" value="SERINE_THREONINE-PROTEIN KINASE NEKL-3"/>
    <property type="match status" value="1"/>
</dbReference>
<dbReference type="SMART" id="SM00332">
    <property type="entry name" value="PP2Cc"/>
    <property type="match status" value="1"/>
</dbReference>
<evidence type="ECO:0000256" key="1">
    <source>
        <dbReference type="ARBA" id="ARBA00012513"/>
    </source>
</evidence>
<dbReference type="InterPro" id="IPR017441">
    <property type="entry name" value="Protein_kinase_ATP_BS"/>
</dbReference>
<reference evidence="10 11" key="1">
    <citation type="journal article" date="2021" name="Int. J. Syst. Evol. Microbiol.">
        <title>Reticulibacter mediterranei gen. nov., sp. nov., within the new family Reticulibacteraceae fam. nov., and Ktedonospora formicarum gen. nov., sp. nov., Ktedonobacter robiniae sp. nov., Dictyobacter formicarum sp. nov. and Dictyobacter arantiisoli sp. nov., belonging to the class Ktedonobacteria.</title>
        <authorList>
            <person name="Yabe S."/>
            <person name="Zheng Y."/>
            <person name="Wang C.M."/>
            <person name="Sakai Y."/>
            <person name="Abe K."/>
            <person name="Yokota A."/>
            <person name="Donadio S."/>
            <person name="Cavaletti L."/>
            <person name="Monciardini P."/>
        </authorList>
    </citation>
    <scope>NUCLEOTIDE SEQUENCE [LARGE SCALE GENOMIC DNA]</scope>
    <source>
        <strain evidence="10 11">SOSP1-30</strain>
    </source>
</reference>
<dbReference type="SMART" id="SM00331">
    <property type="entry name" value="PP2C_SIG"/>
    <property type="match status" value="1"/>
</dbReference>
<gene>
    <name evidence="10" type="ORF">KSB_33160</name>
</gene>
<dbReference type="PANTHER" id="PTHR43289">
    <property type="entry name" value="MITOGEN-ACTIVATED PROTEIN KINASE KINASE KINASE 20-RELATED"/>
    <property type="match status" value="1"/>
</dbReference>
<feature type="domain" description="PPM-type phosphatase" evidence="9">
    <location>
        <begin position="364"/>
        <end position="647"/>
    </location>
</feature>
<dbReference type="Pfam" id="PF13240">
    <property type="entry name" value="Zn_Ribbon_1"/>
    <property type="match status" value="1"/>
</dbReference>
<protein>
    <recommendedName>
        <fullName evidence="1">non-specific serine/threonine protein kinase</fullName>
        <ecNumber evidence="1">2.7.11.1</ecNumber>
    </recommendedName>
</protein>
<evidence type="ECO:0000256" key="7">
    <source>
        <dbReference type="SAM" id="MobiDB-lite"/>
    </source>
</evidence>
<dbReference type="Gene3D" id="3.30.200.20">
    <property type="entry name" value="Phosphorylase Kinase, domain 1"/>
    <property type="match status" value="1"/>
</dbReference>
<dbReference type="PROSITE" id="PS51746">
    <property type="entry name" value="PPM_2"/>
    <property type="match status" value="1"/>
</dbReference>
<dbReference type="InterPro" id="IPR036457">
    <property type="entry name" value="PPM-type-like_dom_sf"/>
</dbReference>
<feature type="binding site" evidence="6">
    <location>
        <position position="67"/>
    </location>
    <ligand>
        <name>ATP</name>
        <dbReference type="ChEBI" id="CHEBI:30616"/>
    </ligand>
</feature>
<evidence type="ECO:0000256" key="4">
    <source>
        <dbReference type="ARBA" id="ARBA00022777"/>
    </source>
</evidence>
<dbReference type="Gene3D" id="3.60.40.10">
    <property type="entry name" value="PPM-type phosphatase domain"/>
    <property type="match status" value="1"/>
</dbReference>
<dbReference type="Pfam" id="PF00069">
    <property type="entry name" value="Pkinase"/>
    <property type="match status" value="1"/>
</dbReference>
<dbReference type="EMBL" id="BNJG01000001">
    <property type="protein sequence ID" value="GHO54841.1"/>
    <property type="molecule type" value="Genomic_DNA"/>
</dbReference>
<dbReference type="Pfam" id="PF13672">
    <property type="entry name" value="PP2C_2"/>
    <property type="match status" value="1"/>
</dbReference>
<dbReference type="SMART" id="SM00220">
    <property type="entry name" value="S_TKc"/>
    <property type="match status" value="1"/>
</dbReference>
<evidence type="ECO:0000259" key="8">
    <source>
        <dbReference type="PROSITE" id="PS50011"/>
    </source>
</evidence>
<accession>A0ABQ3UQ79</accession>
<dbReference type="InterPro" id="IPR001932">
    <property type="entry name" value="PPM-type_phosphatase-like_dom"/>
</dbReference>
<evidence type="ECO:0000256" key="2">
    <source>
        <dbReference type="ARBA" id="ARBA00022679"/>
    </source>
</evidence>
<name>A0ABQ3UQ79_9CHLR</name>
<evidence type="ECO:0000259" key="9">
    <source>
        <dbReference type="PROSITE" id="PS51746"/>
    </source>
</evidence>
<evidence type="ECO:0000313" key="11">
    <source>
        <dbReference type="Proteomes" id="UP000654345"/>
    </source>
</evidence>
<keyword evidence="5 6" id="KW-0067">ATP-binding</keyword>
<dbReference type="RefSeq" id="WP_201371508.1">
    <property type="nucleotide sequence ID" value="NZ_BNJG01000001.1"/>
</dbReference>
<keyword evidence="3 6" id="KW-0547">Nucleotide-binding</keyword>
<evidence type="ECO:0000256" key="6">
    <source>
        <dbReference type="PROSITE-ProRule" id="PRU10141"/>
    </source>
</evidence>
<dbReference type="PROSITE" id="PS50011">
    <property type="entry name" value="PROTEIN_KINASE_DOM"/>
    <property type="match status" value="1"/>
</dbReference>
<feature type="region of interest" description="Disordered" evidence="7">
    <location>
        <begin position="442"/>
        <end position="464"/>
    </location>
</feature>
<evidence type="ECO:0000256" key="3">
    <source>
        <dbReference type="ARBA" id="ARBA00022741"/>
    </source>
</evidence>
<dbReference type="CDD" id="cd14014">
    <property type="entry name" value="STKc_PknB_like"/>
    <property type="match status" value="1"/>
</dbReference>
<feature type="domain" description="Protein kinase" evidence="8">
    <location>
        <begin position="38"/>
        <end position="297"/>
    </location>
</feature>
<dbReference type="InterPro" id="IPR000719">
    <property type="entry name" value="Prot_kinase_dom"/>
</dbReference>
<organism evidence="10 11">
    <name type="scientific">Ktedonobacter robiniae</name>
    <dbReference type="NCBI Taxonomy" id="2778365"/>
    <lineage>
        <taxon>Bacteria</taxon>
        <taxon>Bacillati</taxon>
        <taxon>Chloroflexota</taxon>
        <taxon>Ktedonobacteria</taxon>
        <taxon>Ktedonobacterales</taxon>
        <taxon>Ktedonobacteraceae</taxon>
        <taxon>Ktedonobacter</taxon>
    </lineage>
</organism>
<keyword evidence="4" id="KW-0418">Kinase</keyword>
<proteinExistence type="predicted"/>
<dbReference type="InterPro" id="IPR011009">
    <property type="entry name" value="Kinase-like_dom_sf"/>
</dbReference>
<dbReference type="PROSITE" id="PS00107">
    <property type="entry name" value="PROTEIN_KINASE_ATP"/>
    <property type="match status" value="1"/>
</dbReference>